<reference evidence="1" key="1">
    <citation type="submission" date="2022-10" db="EMBL/GenBank/DDBJ databases">
        <title>The complete genomes of actinobacterial strains from the NBC collection.</title>
        <authorList>
            <person name="Joergensen T.S."/>
            <person name="Alvarez Arevalo M."/>
            <person name="Sterndorff E.B."/>
            <person name="Faurdal D."/>
            <person name="Vuksanovic O."/>
            <person name="Mourched A.-S."/>
            <person name="Charusanti P."/>
            <person name="Shaw S."/>
            <person name="Blin K."/>
            <person name="Weber T."/>
        </authorList>
    </citation>
    <scope>NUCLEOTIDE SEQUENCE</scope>
    <source>
        <strain evidence="1">NBC_00003</strain>
    </source>
</reference>
<accession>A0AAU2VFW0</accession>
<protein>
    <submittedName>
        <fullName evidence="1">Uncharacterized protein</fullName>
    </submittedName>
</protein>
<evidence type="ECO:0000313" key="1">
    <source>
        <dbReference type="EMBL" id="WTW66143.1"/>
    </source>
</evidence>
<gene>
    <name evidence="1" type="ORF">OG549_39015</name>
</gene>
<dbReference type="AlphaFoldDB" id="A0AAU2VFW0"/>
<sequence length="86" mass="9930">MTEDIAGRQVLGEEPTRWRKAFGRSGEWAYVVEAERSTWNLLFLDRLGQDTLIGQGHIRLPGPLPARAPVDLLYRRRRRIGFRRAG</sequence>
<organism evidence="1">
    <name type="scientific">Streptomyces sp. NBC_00003</name>
    <dbReference type="NCBI Taxonomy" id="2903608"/>
    <lineage>
        <taxon>Bacteria</taxon>
        <taxon>Bacillati</taxon>
        <taxon>Actinomycetota</taxon>
        <taxon>Actinomycetes</taxon>
        <taxon>Kitasatosporales</taxon>
        <taxon>Streptomycetaceae</taxon>
        <taxon>Streptomyces</taxon>
    </lineage>
</organism>
<dbReference type="EMBL" id="CP108318">
    <property type="protein sequence ID" value="WTW66143.1"/>
    <property type="molecule type" value="Genomic_DNA"/>
</dbReference>
<name>A0AAU2VFW0_9ACTN</name>
<proteinExistence type="predicted"/>